<dbReference type="Proteomes" id="UP000240880">
    <property type="component" value="Unassembled WGS sequence"/>
</dbReference>
<name>A0A2R6A8C4_9ARCH</name>
<feature type="transmembrane region" description="Helical" evidence="1">
    <location>
        <begin position="446"/>
        <end position="463"/>
    </location>
</feature>
<evidence type="ECO:0000313" key="3">
    <source>
        <dbReference type="Proteomes" id="UP000240880"/>
    </source>
</evidence>
<evidence type="ECO:0008006" key="4">
    <source>
        <dbReference type="Google" id="ProtNLM"/>
    </source>
</evidence>
<gene>
    <name evidence="2" type="ORF">B9Q01_07435</name>
</gene>
<comment type="caution">
    <text evidence="2">The sequence shown here is derived from an EMBL/GenBank/DDBJ whole genome shotgun (WGS) entry which is preliminary data.</text>
</comment>
<feature type="transmembrane region" description="Helical" evidence="1">
    <location>
        <begin position="149"/>
        <end position="166"/>
    </location>
</feature>
<sequence>MLQFLVFVLLSLHASSVCHISLSAEPQPLLYPLKELPTTGASFSETFFVNYTGVNRSLTLQYFSGSWYNITSFGVNYLGFSEIKVPVTAYWAHFGKNELRVVSGSCESNTLELDIVQANGVGQDALLYFVVLSSVFLILALSKLLPSRAFVALMFVTYFALSPFTGQRYDMFFLISSGVHILEGVSPFGNSELYPFSLKWAYPPLYPLWSALSFAFYSFVTKASVPQPQSLVYPGYLTSTYSVWRAFVPHSLPLLAFLLKLPMLLSVFVTYFALSKKVGQRLAATYWLANPLVILVGSIWGQLDPLSTAFALLSFVEYERGRAGRAHLYAALGASFKIWPALLIPFYLLDTLRKKSFSFKQVLPLFPVVALNLLVYAFYGSLLFSLFVLVYARGVPTYAGQFSVNGLTWQWILYLLNSPPIPLFLYVAPPSYVALCYYVYKRGFDLRVLIFLIVLLFLTYNYVNPQYFVWLIPFFLLLNKRVWSVVYSVLPMVFVFLSYNLFYFVSPSLLYDYYAPSASILEELKLWVFYQVKPLFILVSAIVPTAFFILTEISLFKSKC</sequence>
<accession>A0A2R6A8C4</accession>
<evidence type="ECO:0000256" key="1">
    <source>
        <dbReference type="SAM" id="Phobius"/>
    </source>
</evidence>
<keyword evidence="1" id="KW-0812">Transmembrane</keyword>
<dbReference type="AlphaFoldDB" id="A0A2R6A8C4"/>
<reference evidence="2 3" key="1">
    <citation type="submission" date="2017-04" db="EMBL/GenBank/DDBJ databases">
        <title>Novel microbial lineages endemic to geothermal iron-oxide mats fill important gaps in the evolutionary history of Archaea.</title>
        <authorList>
            <person name="Jay Z.J."/>
            <person name="Beam J.P."/>
            <person name="Dlakic M."/>
            <person name="Rusch D.B."/>
            <person name="Kozubal M.A."/>
            <person name="Inskeep W.P."/>
        </authorList>
    </citation>
    <scope>NUCLEOTIDE SEQUENCE [LARGE SCALE GENOMIC DNA]</scope>
    <source>
        <strain evidence="2">OSP_D</strain>
    </source>
</reference>
<feature type="transmembrane region" description="Helical" evidence="1">
    <location>
        <begin position="484"/>
        <end position="505"/>
    </location>
</feature>
<feature type="transmembrane region" description="Helical" evidence="1">
    <location>
        <begin position="254"/>
        <end position="274"/>
    </location>
</feature>
<keyword evidence="1" id="KW-0472">Membrane</keyword>
<feature type="transmembrane region" description="Helical" evidence="1">
    <location>
        <begin position="369"/>
        <end position="392"/>
    </location>
</feature>
<protein>
    <recommendedName>
        <fullName evidence="4">DUF2029 domain-containing protein</fullName>
    </recommendedName>
</protein>
<proteinExistence type="predicted"/>
<organism evidence="2 3">
    <name type="scientific">Candidatus Marsarchaeota G1 archaeon OSP_D</name>
    <dbReference type="NCBI Taxonomy" id="1978155"/>
    <lineage>
        <taxon>Archaea</taxon>
        <taxon>Candidatus Marsarchaeota</taxon>
        <taxon>Candidatus Marsarchaeota group 1</taxon>
    </lineage>
</organism>
<evidence type="ECO:0000313" key="2">
    <source>
        <dbReference type="EMBL" id="PSN82656.1"/>
    </source>
</evidence>
<feature type="transmembrane region" description="Helical" evidence="1">
    <location>
        <begin position="328"/>
        <end position="349"/>
    </location>
</feature>
<feature type="transmembrane region" description="Helical" evidence="1">
    <location>
        <begin position="125"/>
        <end position="142"/>
    </location>
</feature>
<keyword evidence="1" id="KW-1133">Transmembrane helix</keyword>
<dbReference type="EMBL" id="NEXC01000060">
    <property type="protein sequence ID" value="PSN82656.1"/>
    <property type="molecule type" value="Genomic_DNA"/>
</dbReference>
<feature type="transmembrane region" description="Helical" evidence="1">
    <location>
        <begin position="535"/>
        <end position="556"/>
    </location>
</feature>